<sequence length="33" mass="3877">MTQRVSWSKMMGQDCHIESWRSRIRLAVLTVIG</sequence>
<evidence type="ECO:0000313" key="1">
    <source>
        <dbReference type="EMBL" id="MBW87662.1"/>
    </source>
</evidence>
<accession>A0A2P2J2H4</accession>
<name>A0A2P2J2H4_RHIMU</name>
<dbReference type="EMBL" id="GGEC01007179">
    <property type="protein sequence ID" value="MBW87662.1"/>
    <property type="molecule type" value="Transcribed_RNA"/>
</dbReference>
<reference evidence="1" key="1">
    <citation type="submission" date="2018-02" db="EMBL/GenBank/DDBJ databases">
        <title>Rhizophora mucronata_Transcriptome.</title>
        <authorList>
            <person name="Meera S.P."/>
            <person name="Sreeshan A."/>
            <person name="Augustine A."/>
        </authorList>
    </citation>
    <scope>NUCLEOTIDE SEQUENCE</scope>
    <source>
        <tissue evidence="1">Leaf</tissue>
    </source>
</reference>
<organism evidence="1">
    <name type="scientific">Rhizophora mucronata</name>
    <name type="common">Asiatic mangrove</name>
    <dbReference type="NCBI Taxonomy" id="61149"/>
    <lineage>
        <taxon>Eukaryota</taxon>
        <taxon>Viridiplantae</taxon>
        <taxon>Streptophyta</taxon>
        <taxon>Embryophyta</taxon>
        <taxon>Tracheophyta</taxon>
        <taxon>Spermatophyta</taxon>
        <taxon>Magnoliopsida</taxon>
        <taxon>eudicotyledons</taxon>
        <taxon>Gunneridae</taxon>
        <taxon>Pentapetalae</taxon>
        <taxon>rosids</taxon>
        <taxon>fabids</taxon>
        <taxon>Malpighiales</taxon>
        <taxon>Rhizophoraceae</taxon>
        <taxon>Rhizophora</taxon>
    </lineage>
</organism>
<protein>
    <submittedName>
        <fullName evidence="1">Uncharacterized protein</fullName>
    </submittedName>
</protein>
<dbReference type="AlphaFoldDB" id="A0A2P2J2H4"/>
<proteinExistence type="predicted"/>